<dbReference type="Pfam" id="PF01751">
    <property type="entry name" value="Toprim"/>
    <property type="match status" value="1"/>
</dbReference>
<dbReference type="SMART" id="SM00493">
    <property type="entry name" value="TOPRIM"/>
    <property type="match status" value="1"/>
</dbReference>
<evidence type="ECO:0000256" key="1">
    <source>
        <dbReference type="ARBA" id="ARBA00000213"/>
    </source>
</evidence>
<dbReference type="PROSITE" id="PS52039">
    <property type="entry name" value="TOPO_IA_2"/>
    <property type="match status" value="1"/>
</dbReference>
<organism evidence="13 14">
    <name type="scientific">Thermosulfuriphilus ammonigenes</name>
    <dbReference type="NCBI Taxonomy" id="1936021"/>
    <lineage>
        <taxon>Bacteria</taxon>
        <taxon>Pseudomonadati</taxon>
        <taxon>Thermodesulfobacteriota</taxon>
        <taxon>Thermodesulfobacteria</taxon>
        <taxon>Thermodesulfobacteriales</taxon>
        <taxon>Thermodesulfobacteriaceae</taxon>
        <taxon>Thermosulfuriphilus</taxon>
    </lineage>
</organism>
<dbReference type="GO" id="GO:0003677">
    <property type="term" value="F:DNA binding"/>
    <property type="evidence" value="ECO:0007669"/>
    <property type="project" value="UniProtKB-KW"/>
</dbReference>
<evidence type="ECO:0000256" key="5">
    <source>
        <dbReference type="ARBA" id="ARBA00022833"/>
    </source>
</evidence>
<keyword evidence="3" id="KW-0479">Metal-binding</keyword>
<feature type="domain" description="Topo IA-type catalytic" evidence="12">
    <location>
        <begin position="129"/>
        <end position="556"/>
    </location>
</feature>
<dbReference type="InterPro" id="IPR013825">
    <property type="entry name" value="Topo_IA_cen_sub2"/>
</dbReference>
<feature type="domain" description="Toprim" evidence="11">
    <location>
        <begin position="3"/>
        <end position="113"/>
    </location>
</feature>
<dbReference type="InterPro" id="IPR023405">
    <property type="entry name" value="Topo_IA_core_domain"/>
</dbReference>
<dbReference type="InterPro" id="IPR034149">
    <property type="entry name" value="TOPRIM_TopoI"/>
</dbReference>
<evidence type="ECO:0000313" key="13">
    <source>
        <dbReference type="EMBL" id="QIJ70870.1"/>
    </source>
</evidence>
<dbReference type="InterPro" id="IPR000380">
    <property type="entry name" value="Topo_IA"/>
</dbReference>
<dbReference type="InterPro" id="IPR013498">
    <property type="entry name" value="Topo_IA_Znf"/>
</dbReference>
<feature type="region of interest" description="Interaction with DNA" evidence="10">
    <location>
        <begin position="163"/>
        <end position="168"/>
    </location>
</feature>
<dbReference type="SUPFAM" id="SSF56712">
    <property type="entry name" value="Prokaryotic type I DNA topoisomerase"/>
    <property type="match status" value="1"/>
</dbReference>
<dbReference type="EMBL" id="CP048877">
    <property type="protein sequence ID" value="QIJ70870.1"/>
    <property type="molecule type" value="Genomic_DNA"/>
</dbReference>
<dbReference type="GO" id="GO:0003917">
    <property type="term" value="F:DNA topoisomerase type I (single strand cut, ATP-independent) activity"/>
    <property type="evidence" value="ECO:0007669"/>
    <property type="project" value="UniProtKB-UniRule"/>
</dbReference>
<evidence type="ECO:0000256" key="9">
    <source>
        <dbReference type="ARBA" id="ARBA00023235"/>
    </source>
</evidence>
<dbReference type="GO" id="GO:0006265">
    <property type="term" value="P:DNA topological change"/>
    <property type="evidence" value="ECO:0007669"/>
    <property type="project" value="UniProtKB-UniRule"/>
</dbReference>
<dbReference type="Gene3D" id="3.40.50.140">
    <property type="match status" value="1"/>
</dbReference>
<dbReference type="InterPro" id="IPR003602">
    <property type="entry name" value="Topo_IA_DNA-bd_dom"/>
</dbReference>
<reference evidence="13 14" key="1">
    <citation type="submission" date="2020-02" db="EMBL/GenBank/DDBJ databases">
        <title>Genome analysis of Thermosulfuriphilus ammonigenes ST65T, an anaerobic thermophilic chemolithoautotrophic bacterium isolated from a deep-sea hydrothermal vent.</title>
        <authorList>
            <person name="Slobodkina G."/>
            <person name="Allioux M."/>
            <person name="Merkel A."/>
            <person name="Alain K."/>
            <person name="Jebbar M."/>
            <person name="Slobodkin A."/>
        </authorList>
    </citation>
    <scope>NUCLEOTIDE SEQUENCE [LARGE SCALE GENOMIC DNA]</scope>
    <source>
        <strain evidence="13 14">ST65</strain>
    </source>
</reference>
<keyword evidence="6" id="KW-0460">Magnesium</keyword>
<dbReference type="SMART" id="SM00436">
    <property type="entry name" value="TOP1Bc"/>
    <property type="match status" value="1"/>
</dbReference>
<feature type="site" description="Interaction with DNA" evidence="10">
    <location>
        <position position="143"/>
    </location>
</feature>
<keyword evidence="5" id="KW-0862">Zinc</keyword>
<gene>
    <name evidence="10 13" type="primary">topA</name>
    <name evidence="13" type="ORF">G4V39_00665</name>
</gene>
<keyword evidence="8 10" id="KW-0238">DNA-binding</keyword>
<evidence type="ECO:0000256" key="8">
    <source>
        <dbReference type="ARBA" id="ARBA00023125"/>
    </source>
</evidence>
<dbReference type="PANTHER" id="PTHR42785">
    <property type="entry name" value="DNA TOPOISOMERASE, TYPE IA, CORE"/>
    <property type="match status" value="1"/>
</dbReference>
<proteinExistence type="inferred from homology"/>
<comment type="similarity">
    <text evidence="2 10">Belongs to the type IA topoisomerase family.</text>
</comment>
<keyword evidence="9 10" id="KW-0413">Isomerase</keyword>
<dbReference type="Gene3D" id="1.10.290.10">
    <property type="entry name" value="Topoisomerase I, domain 4"/>
    <property type="match status" value="1"/>
</dbReference>
<dbReference type="AlphaFoldDB" id="A0A6G7PTC6"/>
<dbReference type="CDD" id="cd00186">
    <property type="entry name" value="TOP1Ac"/>
    <property type="match status" value="1"/>
</dbReference>
<dbReference type="InterPro" id="IPR013824">
    <property type="entry name" value="Topo_IA_cen_sub1"/>
</dbReference>
<dbReference type="SUPFAM" id="SSF57783">
    <property type="entry name" value="Zinc beta-ribbon"/>
    <property type="match status" value="2"/>
</dbReference>
<dbReference type="EC" id="5.6.2.1" evidence="10"/>
<sequence>MKKGLVIVESPTKVKTLKKILGKDYDVRASVGHIKDLPKSKLGVDIDNGFSPQYEIIRGKKKIIDELRRAARGVEDIYLGPDPDREGEAIAWHIAEELRNKKRRFHRVLLYELTERGIKEAFKNPTDLNRYRYESQQARRILDRLVGYQISPLLWEKVKRGLSAGRVQSVALKIICEREKEIRAFVPEEYWTVTAKLQGAEGQEFLAKVIQRNGKKLELKREKEARTVVDDLEKATFIVSEVKRKERRRRPAPPFITSTLQQEAYRKLRFPARKTMLIAQRLYEGIDLGPEGPVGLITYMRTDSTRTAPEAISEVRDFIKESFGPDYLPSRAHTYKSRSGAQEAHEAIRPTSVYRTPEQVAPYLSKDELALYSLIWKRFVASQMAQAKLEQTTIEIQAGPYGLRATGTVIVFPGFMTLYVENKEGEDEEKLPPVSPEEVLSLLELIPKQHFTQPPPRYTEASLIKALEEKGIGRPSTYATIISTIKERDYVRQEQNQLRPTELGLLVNELLTSHFPDIIDVEFTARMEEALDRIEEGKITRVEVLKEFHEAFTKELEVAQKEMTSIKKEGVATDVKCPACGSPMVIRLGRAGEFLVCSRYPECKTSRDFTRDDRGHIKIIEPEQKQAGVCEKCGRPMVVKRSRFGEFLACSGYPTCKNVRPLSTGVPCPEAGCNGELVKRRTRKGKVFYSCSRYPQCRYAIWDEPVARGCPSCGAPLMVIKRSKRDGVYLKCLNKDCGHREPYEGDSESEGAEASS</sequence>
<dbReference type="PRINTS" id="PR00417">
    <property type="entry name" value="PRTPISMRASEI"/>
</dbReference>
<evidence type="ECO:0000259" key="12">
    <source>
        <dbReference type="PROSITE" id="PS52039"/>
    </source>
</evidence>
<dbReference type="InterPro" id="IPR006171">
    <property type="entry name" value="TOPRIM_dom"/>
</dbReference>
<comment type="function">
    <text evidence="10">Releases the supercoiling and torsional tension of DNA, which is introduced during the DNA replication and transcription, by transiently cleaving and rejoining one strand of the DNA duplex. Introduces a single-strand break via transesterification at a target site in duplex DNA. The scissile phosphodiester is attacked by the catalytic tyrosine of the enzyme, resulting in the formation of a DNA-(5'-phosphotyrosyl)-enzyme intermediate and the expulsion of a 3'-OH DNA strand. The free DNA strand then undergoes passage around the unbroken strand, thus removing DNA supercoils. Finally, in the religation step, the DNA 3'-OH attacks the covalent intermediate to expel the active-site tyrosine and restore the DNA phosphodiester backbone.</text>
</comment>
<dbReference type="InterPro" id="IPR013497">
    <property type="entry name" value="Topo_IA_cen"/>
</dbReference>
<dbReference type="HAMAP" id="MF_00952">
    <property type="entry name" value="Topoisom_1_prok"/>
    <property type="match status" value="1"/>
</dbReference>
<name>A0A6G7PTC6_9BACT</name>
<feature type="site" description="Interaction with DNA" evidence="10">
    <location>
        <position position="155"/>
    </location>
</feature>
<dbReference type="Gene3D" id="3.30.65.10">
    <property type="entry name" value="Bacterial Topoisomerase I, domain 1"/>
    <property type="match status" value="3"/>
</dbReference>
<evidence type="ECO:0000256" key="6">
    <source>
        <dbReference type="ARBA" id="ARBA00022842"/>
    </source>
</evidence>
<feature type="site" description="Interaction with DNA" evidence="10">
    <location>
        <position position="139"/>
    </location>
</feature>
<dbReference type="PANTHER" id="PTHR42785:SF1">
    <property type="entry name" value="DNA TOPOISOMERASE"/>
    <property type="match status" value="1"/>
</dbReference>
<dbReference type="CDD" id="cd03363">
    <property type="entry name" value="TOPRIM_TopoIA_TopoI"/>
    <property type="match status" value="1"/>
</dbReference>
<dbReference type="InterPro" id="IPR003601">
    <property type="entry name" value="Topo_IA_2"/>
</dbReference>
<evidence type="ECO:0000256" key="10">
    <source>
        <dbReference type="HAMAP-Rule" id="MF_00952"/>
    </source>
</evidence>
<dbReference type="GO" id="GO:0005694">
    <property type="term" value="C:chromosome"/>
    <property type="evidence" value="ECO:0007669"/>
    <property type="project" value="InterPro"/>
</dbReference>
<evidence type="ECO:0000256" key="3">
    <source>
        <dbReference type="ARBA" id="ARBA00022723"/>
    </source>
</evidence>
<dbReference type="InterPro" id="IPR013826">
    <property type="entry name" value="Topo_IA_cen_sub3"/>
</dbReference>
<evidence type="ECO:0000256" key="7">
    <source>
        <dbReference type="ARBA" id="ARBA00023029"/>
    </source>
</evidence>
<dbReference type="Pfam" id="PF01131">
    <property type="entry name" value="Topoisom_bac"/>
    <property type="match status" value="1"/>
</dbReference>
<dbReference type="GO" id="GO:0008270">
    <property type="term" value="F:zinc ion binding"/>
    <property type="evidence" value="ECO:0007669"/>
    <property type="project" value="UniProtKB-KW"/>
</dbReference>
<dbReference type="Proteomes" id="UP000502179">
    <property type="component" value="Chromosome"/>
</dbReference>
<comment type="subunit">
    <text evidence="10">Monomer.</text>
</comment>
<dbReference type="SMART" id="SM00437">
    <property type="entry name" value="TOP1Ac"/>
    <property type="match status" value="1"/>
</dbReference>
<dbReference type="InterPro" id="IPR028612">
    <property type="entry name" value="Topoisom_1_IA"/>
</dbReference>
<protein>
    <recommendedName>
        <fullName evidence="10">DNA topoisomerase 1</fullName>
        <ecNumber evidence="10">5.6.2.1</ecNumber>
    </recommendedName>
    <alternativeName>
        <fullName evidence="10">DNA topoisomerase I</fullName>
    </alternativeName>
</protein>
<keyword evidence="7 10" id="KW-0799">Topoisomerase</keyword>
<evidence type="ECO:0000259" key="11">
    <source>
        <dbReference type="PROSITE" id="PS50880"/>
    </source>
</evidence>
<dbReference type="InterPro" id="IPR023406">
    <property type="entry name" value="Topo_IA_AS"/>
</dbReference>
<comment type="catalytic activity">
    <reaction evidence="1 10">
        <text>ATP-independent breakage of single-stranded DNA, followed by passage and rejoining.</text>
        <dbReference type="EC" id="5.6.2.1"/>
    </reaction>
</comment>
<evidence type="ECO:0000313" key="14">
    <source>
        <dbReference type="Proteomes" id="UP000502179"/>
    </source>
</evidence>
<dbReference type="KEGG" id="tav:G4V39_00665"/>
<keyword evidence="14" id="KW-1185">Reference proteome</keyword>
<dbReference type="PROSITE" id="PS50880">
    <property type="entry name" value="TOPRIM"/>
    <property type="match status" value="1"/>
</dbReference>
<dbReference type="Gene3D" id="1.10.460.10">
    <property type="entry name" value="Topoisomerase I, domain 2"/>
    <property type="match status" value="1"/>
</dbReference>
<feature type="site" description="Interaction with DNA" evidence="10">
    <location>
        <position position="140"/>
    </location>
</feature>
<accession>A0A6G7PTC6</accession>
<dbReference type="Gene3D" id="2.70.20.10">
    <property type="entry name" value="Topoisomerase I, domain 3"/>
    <property type="match status" value="1"/>
</dbReference>
<evidence type="ECO:0000256" key="4">
    <source>
        <dbReference type="ARBA" id="ARBA00022771"/>
    </source>
</evidence>
<feature type="site" description="Interaction with DNA" evidence="10">
    <location>
        <position position="488"/>
    </location>
</feature>
<dbReference type="PROSITE" id="PS00396">
    <property type="entry name" value="TOPO_IA_1"/>
    <property type="match status" value="1"/>
</dbReference>
<feature type="active site" description="O-(5'-phospho-DNA)-tyrosine intermediate" evidence="10">
    <location>
        <position position="299"/>
    </location>
</feature>
<feature type="site" description="Interaction with DNA" evidence="10">
    <location>
        <position position="33"/>
    </location>
</feature>
<evidence type="ECO:0000256" key="2">
    <source>
        <dbReference type="ARBA" id="ARBA00009446"/>
    </source>
</evidence>
<dbReference type="RefSeq" id="WP_166031093.1">
    <property type="nucleotide sequence ID" value="NZ_CP048877.1"/>
</dbReference>
<dbReference type="InterPro" id="IPR005733">
    <property type="entry name" value="TopoI_bac-type"/>
</dbReference>
<dbReference type="Pfam" id="PF01396">
    <property type="entry name" value="Zn_ribbon_Top1"/>
    <property type="match status" value="4"/>
</dbReference>
<keyword evidence="4" id="KW-0863">Zinc-finger</keyword>
<dbReference type="NCBIfam" id="TIGR01051">
    <property type="entry name" value="topA_bact"/>
    <property type="match status" value="1"/>
</dbReference>
<feature type="site" description="Interaction with DNA" evidence="10">
    <location>
        <position position="148"/>
    </location>
</feature>
<feature type="site" description="Interaction with DNA" evidence="10">
    <location>
        <position position="301"/>
    </location>
</feature>